<dbReference type="Pfam" id="PF13302">
    <property type="entry name" value="Acetyltransf_3"/>
    <property type="match status" value="1"/>
</dbReference>
<evidence type="ECO:0000313" key="2">
    <source>
        <dbReference type="EMBL" id="TQM90309.1"/>
    </source>
</evidence>
<gene>
    <name evidence="2" type="ORF">FB476_3262</name>
</gene>
<dbReference type="PROSITE" id="PS51186">
    <property type="entry name" value="GNAT"/>
    <property type="match status" value="1"/>
</dbReference>
<accession>A0A543K5G6</accession>
<dbReference type="InterPro" id="IPR016181">
    <property type="entry name" value="Acyl_CoA_acyltransferase"/>
</dbReference>
<feature type="domain" description="N-acetyltransferase" evidence="1">
    <location>
        <begin position="14"/>
        <end position="179"/>
    </location>
</feature>
<keyword evidence="2" id="KW-0808">Transferase</keyword>
<dbReference type="EMBL" id="VFPU01000004">
    <property type="protein sequence ID" value="TQM90309.1"/>
    <property type="molecule type" value="Genomic_DNA"/>
</dbReference>
<proteinExistence type="predicted"/>
<reference evidence="2 3" key="1">
    <citation type="submission" date="2019-06" db="EMBL/GenBank/DDBJ databases">
        <title>Sequencing the genomes of 1000 actinobacteria strains.</title>
        <authorList>
            <person name="Klenk H.-P."/>
        </authorList>
    </citation>
    <scope>NUCLEOTIDE SEQUENCE [LARGE SCALE GENOMIC DNA]</scope>
    <source>
        <strain evidence="2 3">DSM 12362</strain>
    </source>
</reference>
<dbReference type="PANTHER" id="PTHR43792:SF1">
    <property type="entry name" value="N-ACETYLTRANSFERASE DOMAIN-CONTAINING PROTEIN"/>
    <property type="match status" value="1"/>
</dbReference>
<dbReference type="InterPro" id="IPR000182">
    <property type="entry name" value="GNAT_dom"/>
</dbReference>
<keyword evidence="3" id="KW-1185">Reference proteome</keyword>
<dbReference type="Gene3D" id="3.40.630.30">
    <property type="match status" value="1"/>
</dbReference>
<dbReference type="Proteomes" id="UP000315133">
    <property type="component" value="Unassembled WGS sequence"/>
</dbReference>
<dbReference type="GO" id="GO:0016747">
    <property type="term" value="F:acyltransferase activity, transferring groups other than amino-acyl groups"/>
    <property type="evidence" value="ECO:0007669"/>
    <property type="project" value="InterPro"/>
</dbReference>
<protein>
    <submittedName>
        <fullName evidence="2">RimJ/RimL family protein N-acetyltransferase</fullName>
    </submittedName>
</protein>
<organism evidence="2 3">
    <name type="scientific">Ornithinimicrobium humiphilum</name>
    <dbReference type="NCBI Taxonomy" id="125288"/>
    <lineage>
        <taxon>Bacteria</taxon>
        <taxon>Bacillati</taxon>
        <taxon>Actinomycetota</taxon>
        <taxon>Actinomycetes</taxon>
        <taxon>Micrococcales</taxon>
        <taxon>Ornithinimicrobiaceae</taxon>
        <taxon>Ornithinimicrobium</taxon>
    </lineage>
</organism>
<sequence length="186" mass="20681">MQTADVDTLHTPRLTLRSWRPDDAPALFDIYSRWEVARFLGSAPKVLETMEQAERAAQRWSELDHELYGVWAVVLSEEDRPLGSVLLKELPLSGGGETPQASGDVEVGWHLHPDAWGHGYATEAAQRLLRHGVDGGLAEIFAITYPENTPSQAVCRRLGMERLGPTDRYYDVTSELFRIPAADVAA</sequence>
<dbReference type="PANTHER" id="PTHR43792">
    <property type="entry name" value="GNAT FAMILY, PUTATIVE (AFU_ORTHOLOGUE AFUA_3G00765)-RELATED-RELATED"/>
    <property type="match status" value="1"/>
</dbReference>
<comment type="caution">
    <text evidence="2">The sequence shown here is derived from an EMBL/GenBank/DDBJ whole genome shotgun (WGS) entry which is preliminary data.</text>
</comment>
<dbReference type="InterPro" id="IPR051531">
    <property type="entry name" value="N-acetyltransferase"/>
</dbReference>
<dbReference type="AlphaFoldDB" id="A0A543K5G6"/>
<dbReference type="SUPFAM" id="SSF55729">
    <property type="entry name" value="Acyl-CoA N-acyltransferases (Nat)"/>
    <property type="match status" value="1"/>
</dbReference>
<name>A0A543K5G6_9MICO</name>
<dbReference type="RefSeq" id="WP_238329842.1">
    <property type="nucleotide sequence ID" value="NZ_BAAAIL010000005.1"/>
</dbReference>
<evidence type="ECO:0000313" key="3">
    <source>
        <dbReference type="Proteomes" id="UP000315133"/>
    </source>
</evidence>
<evidence type="ECO:0000259" key="1">
    <source>
        <dbReference type="PROSITE" id="PS51186"/>
    </source>
</evidence>